<proteinExistence type="predicted"/>
<evidence type="ECO:0000313" key="2">
    <source>
        <dbReference type="EMBL" id="KAK3326492.1"/>
    </source>
</evidence>
<evidence type="ECO:0000256" key="1">
    <source>
        <dbReference type="SAM" id="MobiDB-lite"/>
    </source>
</evidence>
<comment type="caution">
    <text evidence="2">The sequence shown here is derived from an EMBL/GenBank/DDBJ whole genome shotgun (WGS) entry which is preliminary data.</text>
</comment>
<dbReference type="Pfam" id="PF11312">
    <property type="entry name" value="Methyltransf_34"/>
    <property type="match status" value="1"/>
</dbReference>
<evidence type="ECO:0008006" key="4">
    <source>
        <dbReference type="Google" id="ProtNLM"/>
    </source>
</evidence>
<dbReference type="AlphaFoldDB" id="A0AAE0MBM6"/>
<reference evidence="2" key="2">
    <citation type="submission" date="2023-06" db="EMBL/GenBank/DDBJ databases">
        <authorList>
            <consortium name="Lawrence Berkeley National Laboratory"/>
            <person name="Haridas S."/>
            <person name="Hensen N."/>
            <person name="Bonometti L."/>
            <person name="Westerberg I."/>
            <person name="Brannstrom I.O."/>
            <person name="Guillou S."/>
            <person name="Cros-Aarteil S."/>
            <person name="Calhoun S."/>
            <person name="Kuo A."/>
            <person name="Mondo S."/>
            <person name="Pangilinan J."/>
            <person name="Riley R."/>
            <person name="Labutti K."/>
            <person name="Andreopoulos B."/>
            <person name="Lipzen A."/>
            <person name="Chen C."/>
            <person name="Yanf M."/>
            <person name="Daum C."/>
            <person name="Ng V."/>
            <person name="Clum A."/>
            <person name="Steindorff A."/>
            <person name="Ohm R."/>
            <person name="Martin F."/>
            <person name="Silar P."/>
            <person name="Natvig D."/>
            <person name="Lalanne C."/>
            <person name="Gautier V."/>
            <person name="Ament-Velasquez S.L."/>
            <person name="Kruys A."/>
            <person name="Hutchinson M.I."/>
            <person name="Powell A.J."/>
            <person name="Barry K."/>
            <person name="Miller A.N."/>
            <person name="Grigoriev I.V."/>
            <person name="Debuchy R."/>
            <person name="Gladieux P."/>
            <person name="Thoren M.H."/>
            <person name="Johannesson H."/>
        </authorList>
    </citation>
    <scope>NUCLEOTIDE SEQUENCE</scope>
    <source>
        <strain evidence="2">CBS 118394</strain>
    </source>
</reference>
<dbReference type="InterPro" id="IPR021463">
    <property type="entry name" value="Methyltransf_34"/>
</dbReference>
<evidence type="ECO:0000313" key="3">
    <source>
        <dbReference type="Proteomes" id="UP001283341"/>
    </source>
</evidence>
<reference evidence="2" key="1">
    <citation type="journal article" date="2023" name="Mol. Phylogenet. Evol.">
        <title>Genome-scale phylogeny and comparative genomics of the fungal order Sordariales.</title>
        <authorList>
            <person name="Hensen N."/>
            <person name="Bonometti L."/>
            <person name="Westerberg I."/>
            <person name="Brannstrom I.O."/>
            <person name="Guillou S."/>
            <person name="Cros-Aarteil S."/>
            <person name="Calhoun S."/>
            <person name="Haridas S."/>
            <person name="Kuo A."/>
            <person name="Mondo S."/>
            <person name="Pangilinan J."/>
            <person name="Riley R."/>
            <person name="LaButti K."/>
            <person name="Andreopoulos B."/>
            <person name="Lipzen A."/>
            <person name="Chen C."/>
            <person name="Yan M."/>
            <person name="Daum C."/>
            <person name="Ng V."/>
            <person name="Clum A."/>
            <person name="Steindorff A."/>
            <person name="Ohm R.A."/>
            <person name="Martin F."/>
            <person name="Silar P."/>
            <person name="Natvig D.O."/>
            <person name="Lalanne C."/>
            <person name="Gautier V."/>
            <person name="Ament-Velasquez S.L."/>
            <person name="Kruys A."/>
            <person name="Hutchinson M.I."/>
            <person name="Powell A.J."/>
            <person name="Barry K."/>
            <person name="Miller A.N."/>
            <person name="Grigoriev I.V."/>
            <person name="Debuchy R."/>
            <person name="Gladieux P."/>
            <person name="Hiltunen Thoren M."/>
            <person name="Johannesson H."/>
        </authorList>
    </citation>
    <scope>NUCLEOTIDE SEQUENCE</scope>
    <source>
        <strain evidence="2">CBS 118394</strain>
    </source>
</reference>
<dbReference type="EMBL" id="JAUEDM010000002">
    <property type="protein sequence ID" value="KAK3326492.1"/>
    <property type="molecule type" value="Genomic_DNA"/>
</dbReference>
<feature type="compositionally biased region" description="Basic and acidic residues" evidence="1">
    <location>
        <begin position="37"/>
        <end position="46"/>
    </location>
</feature>
<accession>A0AAE0MBM6</accession>
<keyword evidence="3" id="KW-1185">Reference proteome</keyword>
<protein>
    <recommendedName>
        <fullName evidence="4">25S rRNA (Uridine(2843)-N(3))-methyltransferase</fullName>
    </recommendedName>
</protein>
<name>A0AAE0MBM6_9PEZI</name>
<dbReference type="Proteomes" id="UP001283341">
    <property type="component" value="Unassembled WGS sequence"/>
</dbReference>
<sequence length="418" mass="45723">MGGAGRRGLQNPSKPSYLDTKATKANNDKKKKQQQLKKKDVPKADVSDVDENDDADKRRHHQQLTLNIFRDTFASVLAADSFSTTLQTIKQALFERNFSKAFEDPEALAVYATRWSPTRALCYASILRTIHMQKHLQGILSSSSTGIDSLSKSIETVNCSGDDGTTAPIQPDHYVQLKALCIGGGAAEIVAFGSFLSQVQNDTAKNIAGNITLVDSAPWDTVISQLQTSLTAIPPHQKYASQSVKDASKPMISSPQLFSAYFAQQDVLSLSKTELLSHITSSSSTQNPILVTLLFTLNELFTAAGILKPTKFLLDLTSVLPIGSLLLVVDSPGSYSETGVGEKKKKYPMQWLLDKVLLDTTANDPVEGRTWTKLESHDSLWFRLPAADGGGGNMDYPIPLENMRYQMHLYRVDAAPAV</sequence>
<gene>
    <name evidence="2" type="ORF">B0H66DRAFT_162363</name>
</gene>
<feature type="region of interest" description="Disordered" evidence="1">
    <location>
        <begin position="1"/>
        <end position="58"/>
    </location>
</feature>
<organism evidence="2 3">
    <name type="scientific">Apodospora peruviana</name>
    <dbReference type="NCBI Taxonomy" id="516989"/>
    <lineage>
        <taxon>Eukaryota</taxon>
        <taxon>Fungi</taxon>
        <taxon>Dikarya</taxon>
        <taxon>Ascomycota</taxon>
        <taxon>Pezizomycotina</taxon>
        <taxon>Sordariomycetes</taxon>
        <taxon>Sordariomycetidae</taxon>
        <taxon>Sordariales</taxon>
        <taxon>Lasiosphaeriaceae</taxon>
        <taxon>Apodospora</taxon>
    </lineage>
</organism>